<dbReference type="EMBL" id="HAEH01009786">
    <property type="protein sequence ID" value="SBR88052.1"/>
    <property type="molecule type" value="Transcribed_RNA"/>
</dbReference>
<feature type="non-terminal residue" evidence="1">
    <location>
        <position position="1"/>
    </location>
</feature>
<sequence>TFKSKLWTISGGWQVIVSGGSKSTVSKDTPSVLAVEVDPSMLRLEGATSRIGKAKNLVLN</sequence>
<dbReference type="AlphaFoldDB" id="A0A1A8Q483"/>
<accession>A0A1A8Q483</accession>
<name>A0A1A8Q483_9TELE</name>
<reference evidence="1" key="1">
    <citation type="submission" date="2016-05" db="EMBL/GenBank/DDBJ databases">
        <authorList>
            <person name="Lavstsen T."/>
            <person name="Jespersen J.S."/>
        </authorList>
    </citation>
    <scope>NUCLEOTIDE SEQUENCE</scope>
    <source>
        <tissue evidence="1">Brain</tissue>
    </source>
</reference>
<reference evidence="1" key="2">
    <citation type="submission" date="2016-06" db="EMBL/GenBank/DDBJ databases">
        <title>The genome of a short-lived fish provides insights into sex chromosome evolution and the genetic control of aging.</title>
        <authorList>
            <person name="Reichwald K."/>
            <person name="Felder M."/>
            <person name="Petzold A."/>
            <person name="Koch P."/>
            <person name="Groth M."/>
            <person name="Platzer M."/>
        </authorList>
    </citation>
    <scope>NUCLEOTIDE SEQUENCE</scope>
    <source>
        <tissue evidence="1">Brain</tissue>
    </source>
</reference>
<organism evidence="1">
    <name type="scientific">Nothobranchius rachovii</name>
    <name type="common">bluefin notho</name>
    <dbReference type="NCBI Taxonomy" id="451742"/>
    <lineage>
        <taxon>Eukaryota</taxon>
        <taxon>Metazoa</taxon>
        <taxon>Chordata</taxon>
        <taxon>Craniata</taxon>
        <taxon>Vertebrata</taxon>
        <taxon>Euteleostomi</taxon>
        <taxon>Actinopterygii</taxon>
        <taxon>Neopterygii</taxon>
        <taxon>Teleostei</taxon>
        <taxon>Neoteleostei</taxon>
        <taxon>Acanthomorphata</taxon>
        <taxon>Ovalentaria</taxon>
        <taxon>Atherinomorphae</taxon>
        <taxon>Cyprinodontiformes</taxon>
        <taxon>Nothobranchiidae</taxon>
        <taxon>Nothobranchius</taxon>
    </lineage>
</organism>
<protein>
    <submittedName>
        <fullName evidence="1">Uncharacterized protein</fullName>
    </submittedName>
</protein>
<gene>
    <name evidence="1" type="primary">Nfu_g_1_002339</name>
</gene>
<feature type="non-terminal residue" evidence="1">
    <location>
        <position position="60"/>
    </location>
</feature>
<evidence type="ECO:0000313" key="1">
    <source>
        <dbReference type="EMBL" id="SBR88052.1"/>
    </source>
</evidence>
<proteinExistence type="predicted"/>